<evidence type="ECO:0000256" key="2">
    <source>
        <dbReference type="ARBA" id="ARBA00023242"/>
    </source>
</evidence>
<accession>G0TWT6</accession>
<dbReference type="EMBL" id="HE573022">
    <property type="protein sequence ID" value="CCC48424.1"/>
    <property type="molecule type" value="Genomic_DNA"/>
</dbReference>
<dbReference type="GO" id="GO:0003723">
    <property type="term" value="F:RNA binding"/>
    <property type="evidence" value="ECO:0007669"/>
    <property type="project" value="TreeGrafter"/>
</dbReference>
<protein>
    <recommendedName>
        <fullName evidence="4">MI domain-containing protein</fullName>
    </recommendedName>
</protein>
<dbReference type="SMART" id="SM00544">
    <property type="entry name" value="MA3"/>
    <property type="match status" value="1"/>
</dbReference>
<evidence type="ECO:0000259" key="4">
    <source>
        <dbReference type="PROSITE" id="PS51366"/>
    </source>
</evidence>
<dbReference type="PANTHER" id="PTHR18034:SF4">
    <property type="entry name" value="NUCLEOLAR MIF4G DOMAIN-CONTAINING PROTEIN 1"/>
    <property type="match status" value="1"/>
</dbReference>
<evidence type="ECO:0000256" key="3">
    <source>
        <dbReference type="SAM" id="MobiDB-lite"/>
    </source>
</evidence>
<dbReference type="PROSITE" id="PS51366">
    <property type="entry name" value="MI"/>
    <property type="match status" value="1"/>
</dbReference>
<feature type="domain" description="MI" evidence="4">
    <location>
        <begin position="366"/>
        <end position="484"/>
    </location>
</feature>
<name>G0TWT6_TRYVY</name>
<dbReference type="AlphaFoldDB" id="G0TWT6"/>
<organism evidence="5">
    <name type="scientific">Trypanosoma vivax (strain Y486)</name>
    <dbReference type="NCBI Taxonomy" id="1055687"/>
    <lineage>
        <taxon>Eukaryota</taxon>
        <taxon>Discoba</taxon>
        <taxon>Euglenozoa</taxon>
        <taxon>Kinetoplastea</taxon>
        <taxon>Metakinetoplastina</taxon>
        <taxon>Trypanosomatida</taxon>
        <taxon>Trypanosomatidae</taxon>
        <taxon>Trypanosoma</taxon>
        <taxon>Duttonella</taxon>
    </lineage>
</organism>
<sequence length="608" mass="67225">MFRREVHAQAPSAAVDEAVRRITNKLTICNVADMTREVSDLFGGGAEGASRAAVLHSVAQHINCICLLGAGNLTPIVSLPFAGLVRGLQLLHGTVVGAEIIEKLCTGLQDLVNRVMSLLHQMVHCFWLIFTFLNSVDATLASSFLGCVLEMGANGIVCAAASALTFLRVCGEKLRKEAPTQVERVLNDVVKRSNTQLNGVSDRYTALLSFIREIVSGRTHSARRNYEEEDLPLDSLLSDIGSLIPGVSGGSSCSGPLKGKRALLRIMSTTNVLSGVTWLQVISEHKPPRWYVPGSWNDHEFEAVGNLRGVDHTESGEGSAGDDSSSCRPSDATSVEELDEAVQKMKEIRRVRQQEKVAAGQRLNTENKREIFQCIMNASDDLEAFTLLMHRDQSLSRLHDTFTVLLQCCYQEKVYNPYYTQVIQRFCGAKTSCKNALQFAIWDVFKAIRVEAVDVMGYVNLSCLLAQLMQEGVFALGVLRGLDLENTNRTIGLFTRILILRVILQLPPARLTEVFFGGDGLCAHDLRIDTSVLRENLTRVVEEYFVNESEAGKWIPHFYDVVAVGTTFDTRTRNVNSNKDCLTDDETLLQLFLRRIRVVLKALKGGIS</sequence>
<dbReference type="Pfam" id="PF02847">
    <property type="entry name" value="MA3"/>
    <property type="match status" value="1"/>
</dbReference>
<comment type="subcellular location">
    <subcellularLocation>
        <location evidence="1">Nucleus</location>
    </subcellularLocation>
</comment>
<keyword evidence="2" id="KW-0539">Nucleus</keyword>
<dbReference type="InterPro" id="IPR003891">
    <property type="entry name" value="Initiation_fac_eIF4g_MI"/>
</dbReference>
<feature type="region of interest" description="Disordered" evidence="3">
    <location>
        <begin position="310"/>
        <end position="334"/>
    </location>
</feature>
<gene>
    <name evidence="5" type="ORF">TVY486_0602150</name>
</gene>
<dbReference type="GO" id="GO:0042274">
    <property type="term" value="P:ribosomal small subunit biogenesis"/>
    <property type="evidence" value="ECO:0007669"/>
    <property type="project" value="TreeGrafter"/>
</dbReference>
<evidence type="ECO:0000313" key="5">
    <source>
        <dbReference type="EMBL" id="CCC48424.1"/>
    </source>
</evidence>
<evidence type="ECO:0000256" key="1">
    <source>
        <dbReference type="ARBA" id="ARBA00004123"/>
    </source>
</evidence>
<dbReference type="InterPro" id="IPR050781">
    <property type="entry name" value="CWC22_splicing_factor"/>
</dbReference>
<dbReference type="PANTHER" id="PTHR18034">
    <property type="entry name" value="CELL CYCLE CONTROL PROTEIN CWF22-RELATED"/>
    <property type="match status" value="1"/>
</dbReference>
<reference evidence="5" key="1">
    <citation type="journal article" date="2012" name="Proc. Natl. Acad. Sci. U.S.A.">
        <title>Antigenic diversity is generated by distinct evolutionary mechanisms in African trypanosome species.</title>
        <authorList>
            <person name="Jackson A.P."/>
            <person name="Berry A."/>
            <person name="Aslett M."/>
            <person name="Allison H.C."/>
            <person name="Burton P."/>
            <person name="Vavrova-Anderson J."/>
            <person name="Brown R."/>
            <person name="Browne H."/>
            <person name="Corton N."/>
            <person name="Hauser H."/>
            <person name="Gamble J."/>
            <person name="Gilderthorp R."/>
            <person name="Marcello L."/>
            <person name="McQuillan J."/>
            <person name="Otto T.D."/>
            <person name="Quail M.A."/>
            <person name="Sanders M.J."/>
            <person name="van Tonder A."/>
            <person name="Ginger M.L."/>
            <person name="Field M.C."/>
            <person name="Barry J.D."/>
            <person name="Hertz-Fowler C."/>
            <person name="Berriman M."/>
        </authorList>
    </citation>
    <scope>NUCLEOTIDE SEQUENCE</scope>
    <source>
        <strain evidence="5">Y486</strain>
    </source>
</reference>
<dbReference type="GO" id="GO:0005730">
    <property type="term" value="C:nucleolus"/>
    <property type="evidence" value="ECO:0007669"/>
    <property type="project" value="TreeGrafter"/>
</dbReference>
<proteinExistence type="predicted"/>